<reference evidence="2" key="1">
    <citation type="submission" date="2022-09" db="EMBL/GenBank/DDBJ databases">
        <title>Rhodovastum sp. nov. RN2-1 isolated from soil in Seongnam, South Korea.</title>
        <authorList>
            <person name="Le N.T."/>
        </authorList>
    </citation>
    <scope>NUCLEOTIDE SEQUENCE</scope>
    <source>
        <strain evidence="2">RN2-1</strain>
    </source>
</reference>
<protein>
    <recommendedName>
        <fullName evidence="4">Transmembrane protein</fullName>
    </recommendedName>
</protein>
<dbReference type="EMBL" id="JAPDNT010000030">
    <property type="protein sequence ID" value="MCW3477140.1"/>
    <property type="molecule type" value="Genomic_DNA"/>
</dbReference>
<feature type="transmembrane region" description="Helical" evidence="1">
    <location>
        <begin position="270"/>
        <end position="291"/>
    </location>
</feature>
<keyword evidence="1" id="KW-0472">Membrane</keyword>
<organism evidence="2 3">
    <name type="scientific">Limobrevibacterium gyesilva</name>
    <dbReference type="NCBI Taxonomy" id="2991712"/>
    <lineage>
        <taxon>Bacteria</taxon>
        <taxon>Pseudomonadati</taxon>
        <taxon>Pseudomonadota</taxon>
        <taxon>Alphaproteobacteria</taxon>
        <taxon>Acetobacterales</taxon>
        <taxon>Acetobacteraceae</taxon>
        <taxon>Limobrevibacterium</taxon>
    </lineage>
</organism>
<dbReference type="RefSeq" id="WP_264716068.1">
    <property type="nucleotide sequence ID" value="NZ_JAPDNT010000030.1"/>
</dbReference>
<evidence type="ECO:0000313" key="3">
    <source>
        <dbReference type="Proteomes" id="UP001165679"/>
    </source>
</evidence>
<dbReference type="AlphaFoldDB" id="A0AA42CJR9"/>
<evidence type="ECO:0000313" key="2">
    <source>
        <dbReference type="EMBL" id="MCW3477140.1"/>
    </source>
</evidence>
<feature type="transmembrane region" description="Helical" evidence="1">
    <location>
        <begin position="33"/>
        <end position="58"/>
    </location>
</feature>
<keyword evidence="1" id="KW-0812">Transmembrane</keyword>
<gene>
    <name evidence="2" type="ORF">OL599_21445</name>
</gene>
<evidence type="ECO:0008006" key="4">
    <source>
        <dbReference type="Google" id="ProtNLM"/>
    </source>
</evidence>
<accession>A0AA42CJR9</accession>
<evidence type="ECO:0000256" key="1">
    <source>
        <dbReference type="SAM" id="Phobius"/>
    </source>
</evidence>
<keyword evidence="3" id="KW-1185">Reference proteome</keyword>
<feature type="transmembrane region" description="Helical" evidence="1">
    <location>
        <begin position="70"/>
        <end position="97"/>
    </location>
</feature>
<comment type="caution">
    <text evidence="2">The sequence shown here is derived from an EMBL/GenBank/DDBJ whole genome shotgun (WGS) entry which is preliminary data.</text>
</comment>
<sequence>MQITPALGPAGTFGAGEQGATVEASASGVSWPAIIGGAFVMAAASLILVTLGAGLGLASVSPWPNAGASATTFTVMTAIWLVFVQWVASGVGGYLTGRLRTKWVGLHTHEVFFRDTAHGFLTWAVAAIIGTAVLAAVVSSAVSGGARTAATVAAGTAQAADQAGAQSGNAFNPGAYYLDRLFRSDQSHANTPDQNVRTESAHILAMGMSKGAIPPADRTYLAQLISGRTGISQVDAEKRIDEVVTQEQGAAAEARQVADAARKAASSASIFTALSMLIGAFIACVAAALGGRQRDGY</sequence>
<dbReference type="Proteomes" id="UP001165679">
    <property type="component" value="Unassembled WGS sequence"/>
</dbReference>
<feature type="transmembrane region" description="Helical" evidence="1">
    <location>
        <begin position="117"/>
        <end position="138"/>
    </location>
</feature>
<keyword evidence="1" id="KW-1133">Transmembrane helix</keyword>
<name>A0AA42CJR9_9PROT</name>
<proteinExistence type="predicted"/>
<reference evidence="2" key="2">
    <citation type="submission" date="2022-10" db="EMBL/GenBank/DDBJ databases">
        <authorList>
            <person name="Trinh H.N."/>
        </authorList>
    </citation>
    <scope>NUCLEOTIDE SEQUENCE</scope>
    <source>
        <strain evidence="2">RN2-1</strain>
    </source>
</reference>